<evidence type="ECO:0000256" key="9">
    <source>
        <dbReference type="ARBA" id="ARBA00023033"/>
    </source>
</evidence>
<evidence type="ECO:0000256" key="7">
    <source>
        <dbReference type="ARBA" id="ARBA00022824"/>
    </source>
</evidence>
<keyword evidence="9" id="KW-0503">Monooxygenase</keyword>
<dbReference type="PANTHER" id="PTHR24291:SF189">
    <property type="entry name" value="CYTOCHROME P450 4C3-RELATED"/>
    <property type="match status" value="1"/>
</dbReference>
<evidence type="ECO:0000256" key="2">
    <source>
        <dbReference type="ARBA" id="ARBA00003690"/>
    </source>
</evidence>
<comment type="similarity">
    <text evidence="4">Belongs to the cytochrome P450 family.</text>
</comment>
<evidence type="ECO:0000256" key="3">
    <source>
        <dbReference type="ARBA" id="ARBA00004586"/>
    </source>
</evidence>
<dbReference type="InterPro" id="IPR001128">
    <property type="entry name" value="Cyt_P450"/>
</dbReference>
<evidence type="ECO:0000256" key="4">
    <source>
        <dbReference type="ARBA" id="ARBA00010617"/>
    </source>
</evidence>
<dbReference type="InterPro" id="IPR036396">
    <property type="entry name" value="Cyt_P450_sf"/>
</dbReference>
<evidence type="ECO:0000256" key="6">
    <source>
        <dbReference type="ARBA" id="ARBA00022723"/>
    </source>
</evidence>
<feature type="non-terminal residue" evidence="12">
    <location>
        <position position="1"/>
    </location>
</feature>
<comment type="function">
    <text evidence="2">May be involved in the metabolism of insect hormones and in the breakdown of synthetic insecticides.</text>
</comment>
<evidence type="ECO:0008006" key="14">
    <source>
        <dbReference type="Google" id="ProtNLM"/>
    </source>
</evidence>
<keyword evidence="6 11" id="KW-0479">Metal-binding</keyword>
<evidence type="ECO:0000256" key="8">
    <source>
        <dbReference type="ARBA" id="ARBA00023004"/>
    </source>
</evidence>
<gene>
    <name evidence="12" type="ORF">JTE90_016486</name>
</gene>
<keyword evidence="5 11" id="KW-0349">Heme</keyword>
<dbReference type="GO" id="GO:0004497">
    <property type="term" value="F:monooxygenase activity"/>
    <property type="evidence" value="ECO:0007669"/>
    <property type="project" value="UniProtKB-KW"/>
</dbReference>
<comment type="caution">
    <text evidence="12">The sequence shown here is derived from an EMBL/GenBank/DDBJ whole genome shotgun (WGS) entry which is preliminary data.</text>
</comment>
<dbReference type="PRINTS" id="PR00385">
    <property type="entry name" value="P450"/>
</dbReference>
<keyword evidence="8 11" id="KW-0408">Iron</keyword>
<evidence type="ECO:0000256" key="11">
    <source>
        <dbReference type="PIRSR" id="PIRSR602403-1"/>
    </source>
</evidence>
<dbReference type="GO" id="GO:0005789">
    <property type="term" value="C:endoplasmic reticulum membrane"/>
    <property type="evidence" value="ECO:0007669"/>
    <property type="project" value="UniProtKB-SubCell"/>
</dbReference>
<keyword evidence="9" id="KW-0560">Oxidoreductase</keyword>
<sequence>TRFLYSDLPGAKFYPFDILGVVRYIPWTNKARNGCPLQTIVLQMCESFFRMLNKDILFTWIGFHPVALAGKPESIQAVLTDSSLLDKPMFYKFVHPIVGTGLLTSDGEKWKPRRRLLNSSFRVPVIQEFIPDFNKHSAKLVSILKEKAGGEIVELATPIAHCMLDIVGDTIVGTHIGAQDNENHEYIKGLRSTFFAAFQRTIKLWYWPEFTFRYSEEGNIFYRSLKYTHDLRNLVLQRKKKEYHFRGTDERGPKSLMDNLLSFHMEKKNLTEEDIKEEVDTFLAAGNETTAASLLFTCYLVGLDKKVQSEAQNELDRIFGDDTLRCVTKEDLAEMSYLECIIKESLRLFPTVPFVARKVPKGGKTICGYKLPPGTTILIIPYITHRDPDIYPEPERFDPTRFFPENCANRSQYAYIPFLAGARNCIGQKFAMIEMKVVLAYVLRNFTIESLDPRDKVLAAPEMSLRTADRVRFRVFPRV</sequence>
<dbReference type="AlphaFoldDB" id="A0AAV6V4U9"/>
<keyword evidence="7" id="KW-0256">Endoplasmic reticulum</keyword>
<dbReference type="InterPro" id="IPR002403">
    <property type="entry name" value="Cyt_P450_E_grp-IV"/>
</dbReference>
<dbReference type="Proteomes" id="UP000827092">
    <property type="component" value="Unassembled WGS sequence"/>
</dbReference>
<comment type="subcellular location">
    <subcellularLocation>
        <location evidence="3">Endoplasmic reticulum membrane</location>
    </subcellularLocation>
</comment>
<evidence type="ECO:0000256" key="5">
    <source>
        <dbReference type="ARBA" id="ARBA00022617"/>
    </source>
</evidence>
<keyword evidence="13" id="KW-1185">Reference proteome</keyword>
<dbReference type="GO" id="GO:0020037">
    <property type="term" value="F:heme binding"/>
    <property type="evidence" value="ECO:0007669"/>
    <property type="project" value="InterPro"/>
</dbReference>
<organism evidence="12 13">
    <name type="scientific">Oedothorax gibbosus</name>
    <dbReference type="NCBI Taxonomy" id="931172"/>
    <lineage>
        <taxon>Eukaryota</taxon>
        <taxon>Metazoa</taxon>
        <taxon>Ecdysozoa</taxon>
        <taxon>Arthropoda</taxon>
        <taxon>Chelicerata</taxon>
        <taxon>Arachnida</taxon>
        <taxon>Araneae</taxon>
        <taxon>Araneomorphae</taxon>
        <taxon>Entelegynae</taxon>
        <taxon>Araneoidea</taxon>
        <taxon>Linyphiidae</taxon>
        <taxon>Erigoninae</taxon>
        <taxon>Oedothorax</taxon>
    </lineage>
</organism>
<protein>
    <recommendedName>
        <fullName evidence="14">Cytochrome P450</fullName>
    </recommendedName>
</protein>
<dbReference type="PRINTS" id="PR00465">
    <property type="entry name" value="EP450IV"/>
</dbReference>
<feature type="binding site" description="axial binding residue" evidence="11">
    <location>
        <position position="425"/>
    </location>
    <ligand>
        <name>heme</name>
        <dbReference type="ChEBI" id="CHEBI:30413"/>
    </ligand>
    <ligandPart>
        <name>Fe</name>
        <dbReference type="ChEBI" id="CHEBI:18248"/>
    </ligandPart>
</feature>
<reference evidence="12 13" key="1">
    <citation type="journal article" date="2022" name="Nat. Ecol. Evol.">
        <title>A masculinizing supergene underlies an exaggerated male reproductive morph in a spider.</title>
        <authorList>
            <person name="Hendrickx F."/>
            <person name="De Corte Z."/>
            <person name="Sonet G."/>
            <person name="Van Belleghem S.M."/>
            <person name="Kostlbacher S."/>
            <person name="Vangestel C."/>
        </authorList>
    </citation>
    <scope>NUCLEOTIDE SEQUENCE [LARGE SCALE GENOMIC DNA]</scope>
    <source>
        <strain evidence="12">W744_W776</strain>
    </source>
</reference>
<dbReference type="CDD" id="cd20628">
    <property type="entry name" value="CYP4"/>
    <property type="match status" value="1"/>
</dbReference>
<dbReference type="GO" id="GO:0016705">
    <property type="term" value="F:oxidoreductase activity, acting on paired donors, with incorporation or reduction of molecular oxygen"/>
    <property type="evidence" value="ECO:0007669"/>
    <property type="project" value="InterPro"/>
</dbReference>
<dbReference type="Pfam" id="PF00067">
    <property type="entry name" value="p450"/>
    <property type="match status" value="1"/>
</dbReference>
<accession>A0AAV6V4U9</accession>
<comment type="cofactor">
    <cofactor evidence="1 11">
        <name>heme</name>
        <dbReference type="ChEBI" id="CHEBI:30413"/>
    </cofactor>
</comment>
<dbReference type="Gene3D" id="1.10.630.10">
    <property type="entry name" value="Cytochrome P450"/>
    <property type="match status" value="1"/>
</dbReference>
<evidence type="ECO:0000256" key="1">
    <source>
        <dbReference type="ARBA" id="ARBA00001971"/>
    </source>
</evidence>
<dbReference type="SUPFAM" id="SSF48264">
    <property type="entry name" value="Cytochrome P450"/>
    <property type="match status" value="1"/>
</dbReference>
<dbReference type="GO" id="GO:0005506">
    <property type="term" value="F:iron ion binding"/>
    <property type="evidence" value="ECO:0007669"/>
    <property type="project" value="InterPro"/>
</dbReference>
<dbReference type="InterPro" id="IPR050196">
    <property type="entry name" value="Cytochrome_P450_Monoox"/>
</dbReference>
<name>A0AAV6V4U9_9ARAC</name>
<dbReference type="EMBL" id="JAFNEN010000154">
    <property type="protein sequence ID" value="KAG8191699.1"/>
    <property type="molecule type" value="Genomic_DNA"/>
</dbReference>
<proteinExistence type="inferred from homology"/>
<evidence type="ECO:0000256" key="10">
    <source>
        <dbReference type="ARBA" id="ARBA00023136"/>
    </source>
</evidence>
<evidence type="ECO:0000313" key="12">
    <source>
        <dbReference type="EMBL" id="KAG8191699.1"/>
    </source>
</evidence>
<dbReference type="PANTHER" id="PTHR24291">
    <property type="entry name" value="CYTOCHROME P450 FAMILY 4"/>
    <property type="match status" value="1"/>
</dbReference>
<evidence type="ECO:0000313" key="13">
    <source>
        <dbReference type="Proteomes" id="UP000827092"/>
    </source>
</evidence>
<keyword evidence="10" id="KW-0472">Membrane</keyword>